<protein>
    <recommendedName>
        <fullName evidence="4">YbjN domain-containing protein</fullName>
    </recommendedName>
</protein>
<dbReference type="CDD" id="cd17511">
    <property type="entry name" value="YbjN_AmyR-like"/>
    <property type="match status" value="1"/>
</dbReference>
<accession>A0A2S0NHE1</accession>
<dbReference type="EMBL" id="CP027668">
    <property type="protein sequence ID" value="AVO47568.1"/>
    <property type="molecule type" value="Genomic_DNA"/>
</dbReference>
<keyword evidence="3" id="KW-1185">Reference proteome</keyword>
<reference evidence="2 3" key="1">
    <citation type="submission" date="2018-03" db="EMBL/GenBank/DDBJ databases">
        <title>Genome sequencing of Phreatobacter sp.</title>
        <authorList>
            <person name="Kim S.-J."/>
            <person name="Heo J."/>
            <person name="Kwon S.-W."/>
        </authorList>
    </citation>
    <scope>NUCLEOTIDE SEQUENCE [LARGE SCALE GENOMIC DNA]</scope>
    <source>
        <strain evidence="2 3">S-12</strain>
    </source>
</reference>
<feature type="region of interest" description="Disordered" evidence="1">
    <location>
        <begin position="136"/>
        <end position="194"/>
    </location>
</feature>
<name>A0A2S0NHE1_9HYPH</name>
<feature type="compositionally biased region" description="Pro residues" evidence="1">
    <location>
        <begin position="168"/>
        <end position="178"/>
    </location>
</feature>
<evidence type="ECO:0000313" key="3">
    <source>
        <dbReference type="Proteomes" id="UP000237889"/>
    </source>
</evidence>
<dbReference type="Proteomes" id="UP000237889">
    <property type="component" value="Chromosome"/>
</dbReference>
<dbReference type="Pfam" id="PF10722">
    <property type="entry name" value="YbjN"/>
    <property type="match status" value="1"/>
</dbReference>
<proteinExistence type="predicted"/>
<organism evidence="2 3">
    <name type="scientific">Phreatobacter cathodiphilus</name>
    <dbReference type="NCBI Taxonomy" id="1868589"/>
    <lineage>
        <taxon>Bacteria</taxon>
        <taxon>Pseudomonadati</taxon>
        <taxon>Pseudomonadota</taxon>
        <taxon>Alphaproteobacteria</taxon>
        <taxon>Hyphomicrobiales</taxon>
        <taxon>Phreatobacteraceae</taxon>
        <taxon>Phreatobacter</taxon>
    </lineage>
</organism>
<evidence type="ECO:0008006" key="4">
    <source>
        <dbReference type="Google" id="ProtNLM"/>
    </source>
</evidence>
<gene>
    <name evidence="2" type="ORF">C6569_07470</name>
</gene>
<evidence type="ECO:0000256" key="1">
    <source>
        <dbReference type="SAM" id="MobiDB-lite"/>
    </source>
</evidence>
<evidence type="ECO:0000313" key="2">
    <source>
        <dbReference type="EMBL" id="AVO47568.1"/>
    </source>
</evidence>
<dbReference type="AlphaFoldDB" id="A0A2S0NHE1"/>
<sequence length="194" mass="21127">MPRSETQEGTLARIHPGQMAALLRNRGLEAEVVTENNRTRIRTEIGNRRTSVHFYACNDGGCQSIQYRALFRRHERFTLAFVNAWNYEKRFAKAYLDREGGLVLEWDVDLDGGVTVGFVAESVATFQTMLTAFDRFTPRDDGPVAPDPGNAGRSLSPGAPDAGRSPTPGRPPAGPGPQPSGKGSTGDAPGERRI</sequence>
<dbReference type="KEGG" id="phr:C6569_07470"/>
<dbReference type="InterPro" id="IPR019660">
    <property type="entry name" value="Put_sensory_transdc_reg_YbjN"/>
</dbReference>